<evidence type="ECO:0000313" key="9">
    <source>
        <dbReference type="Proteomes" id="UP001438707"/>
    </source>
</evidence>
<reference evidence="8 9" key="1">
    <citation type="journal article" date="2024" name="Nat. Commun.">
        <title>Phylogenomics reveals the evolutionary origins of lichenization in chlorophyte algae.</title>
        <authorList>
            <person name="Puginier C."/>
            <person name="Libourel C."/>
            <person name="Otte J."/>
            <person name="Skaloud P."/>
            <person name="Haon M."/>
            <person name="Grisel S."/>
            <person name="Petersen M."/>
            <person name="Berrin J.G."/>
            <person name="Delaux P.M."/>
            <person name="Dal Grande F."/>
            <person name="Keller J."/>
        </authorList>
    </citation>
    <scope>NUCLEOTIDE SEQUENCE [LARGE SCALE GENOMIC DNA]</scope>
    <source>
        <strain evidence="8 9">SAG 2145</strain>
    </source>
</reference>
<feature type="region of interest" description="Disordered" evidence="5">
    <location>
        <begin position="962"/>
        <end position="1013"/>
    </location>
</feature>
<feature type="compositionally biased region" description="Low complexity" evidence="5">
    <location>
        <begin position="1508"/>
        <end position="1540"/>
    </location>
</feature>
<evidence type="ECO:0000259" key="6">
    <source>
        <dbReference type="Pfam" id="PF07926"/>
    </source>
</evidence>
<dbReference type="GO" id="GO:0017056">
    <property type="term" value="F:structural constituent of nuclear pore"/>
    <property type="evidence" value="ECO:0007669"/>
    <property type="project" value="TreeGrafter"/>
</dbReference>
<feature type="domain" description="NUA/TPR/MLP1-2-like" evidence="7">
    <location>
        <begin position="447"/>
        <end position="538"/>
    </location>
</feature>
<feature type="coiled-coil region" evidence="4">
    <location>
        <begin position="1189"/>
        <end position="1264"/>
    </location>
</feature>
<keyword evidence="9" id="KW-1185">Reference proteome</keyword>
<dbReference type="Pfam" id="PF25785">
    <property type="entry name" value="TPR"/>
    <property type="match status" value="1"/>
</dbReference>
<feature type="region of interest" description="Disordered" evidence="5">
    <location>
        <begin position="1087"/>
        <end position="1106"/>
    </location>
</feature>
<dbReference type="EMBL" id="JALJOS010000011">
    <property type="protein sequence ID" value="KAK9833120.1"/>
    <property type="molecule type" value="Genomic_DNA"/>
</dbReference>
<feature type="compositionally biased region" description="Basic and acidic residues" evidence="5">
    <location>
        <begin position="1655"/>
        <end position="1678"/>
    </location>
</feature>
<dbReference type="Pfam" id="PF07926">
    <property type="entry name" value="TPR_MLP1_2"/>
    <property type="match status" value="1"/>
</dbReference>
<keyword evidence="2 4" id="KW-0175">Coiled coil</keyword>
<feature type="region of interest" description="Disordered" evidence="5">
    <location>
        <begin position="1498"/>
        <end position="1611"/>
    </location>
</feature>
<dbReference type="GO" id="GO:0006606">
    <property type="term" value="P:protein import into nucleus"/>
    <property type="evidence" value="ECO:0007669"/>
    <property type="project" value="InterPro"/>
</dbReference>
<gene>
    <name evidence="8" type="ORF">WJX74_007929</name>
</gene>
<feature type="region of interest" description="Disordered" evidence="5">
    <location>
        <begin position="891"/>
        <end position="910"/>
    </location>
</feature>
<evidence type="ECO:0000259" key="7">
    <source>
        <dbReference type="Pfam" id="PF25785"/>
    </source>
</evidence>
<comment type="caution">
    <text evidence="8">The sequence shown here is derived from an EMBL/GenBank/DDBJ whole genome shotgun (WGS) entry which is preliminary data.</text>
</comment>
<dbReference type="InterPro" id="IPR012929">
    <property type="entry name" value="Nucleoprot-TPR/MLP1-2_dom"/>
</dbReference>
<evidence type="ECO:0000256" key="2">
    <source>
        <dbReference type="ARBA" id="ARBA00023054"/>
    </source>
</evidence>
<feature type="region of interest" description="Disordered" evidence="5">
    <location>
        <begin position="1755"/>
        <end position="1871"/>
    </location>
</feature>
<feature type="coiled-coil region" evidence="4">
    <location>
        <begin position="827"/>
        <end position="889"/>
    </location>
</feature>
<name>A0AAW1RI17_9CHLO</name>
<feature type="coiled-coil region" evidence="4">
    <location>
        <begin position="1329"/>
        <end position="1477"/>
    </location>
</feature>
<dbReference type="InterPro" id="IPR057974">
    <property type="entry name" value="NUA/TPR/MLP1-2-like_dom"/>
</dbReference>
<protein>
    <recommendedName>
        <fullName evidence="10">Nucleoprotein TPR</fullName>
    </recommendedName>
</protein>
<evidence type="ECO:0000313" key="8">
    <source>
        <dbReference type="EMBL" id="KAK9833120.1"/>
    </source>
</evidence>
<evidence type="ECO:0000256" key="3">
    <source>
        <dbReference type="ARBA" id="ARBA00023242"/>
    </source>
</evidence>
<feature type="compositionally biased region" description="Polar residues" evidence="5">
    <location>
        <begin position="972"/>
        <end position="993"/>
    </location>
</feature>
<feature type="compositionally biased region" description="Low complexity" evidence="5">
    <location>
        <begin position="1831"/>
        <end position="1850"/>
    </location>
</feature>
<proteinExistence type="predicted"/>
<organism evidence="8 9">
    <name type="scientific">Apatococcus lobatus</name>
    <dbReference type="NCBI Taxonomy" id="904363"/>
    <lineage>
        <taxon>Eukaryota</taxon>
        <taxon>Viridiplantae</taxon>
        <taxon>Chlorophyta</taxon>
        <taxon>core chlorophytes</taxon>
        <taxon>Trebouxiophyceae</taxon>
        <taxon>Chlorellales</taxon>
        <taxon>Chlorellaceae</taxon>
        <taxon>Apatococcus</taxon>
    </lineage>
</organism>
<keyword evidence="3" id="KW-0539">Nucleus</keyword>
<feature type="compositionally biased region" description="Polar residues" evidence="5">
    <location>
        <begin position="191"/>
        <end position="200"/>
    </location>
</feature>
<accession>A0AAW1RI17</accession>
<feature type="region of interest" description="Disordered" evidence="5">
    <location>
        <begin position="1"/>
        <end position="23"/>
    </location>
</feature>
<evidence type="ECO:0000256" key="1">
    <source>
        <dbReference type="ARBA" id="ARBA00004123"/>
    </source>
</evidence>
<feature type="compositionally biased region" description="Polar residues" evidence="5">
    <location>
        <begin position="1578"/>
        <end position="1588"/>
    </location>
</feature>
<feature type="region of interest" description="Disordered" evidence="5">
    <location>
        <begin position="1630"/>
        <end position="1733"/>
    </location>
</feature>
<dbReference type="PANTHER" id="PTHR18898:SF2">
    <property type="entry name" value="NUCLEOPROTEIN TPR"/>
    <property type="match status" value="1"/>
</dbReference>
<comment type="subcellular location">
    <subcellularLocation>
        <location evidence="1">Nucleus</location>
    </subcellularLocation>
</comment>
<feature type="compositionally biased region" description="Basic and acidic residues" evidence="5">
    <location>
        <begin position="1087"/>
        <end position="1098"/>
    </location>
</feature>
<evidence type="ECO:0000256" key="5">
    <source>
        <dbReference type="SAM" id="MobiDB-lite"/>
    </source>
</evidence>
<dbReference type="GO" id="GO:0005643">
    <property type="term" value="C:nuclear pore"/>
    <property type="evidence" value="ECO:0007669"/>
    <property type="project" value="TreeGrafter"/>
</dbReference>
<feature type="compositionally biased region" description="Basic and acidic residues" evidence="5">
    <location>
        <begin position="203"/>
        <end position="216"/>
    </location>
</feature>
<dbReference type="Proteomes" id="UP001438707">
    <property type="component" value="Unassembled WGS sequence"/>
</dbReference>
<evidence type="ECO:0008006" key="10">
    <source>
        <dbReference type="Google" id="ProtNLM"/>
    </source>
</evidence>
<evidence type="ECO:0000256" key="4">
    <source>
        <dbReference type="SAM" id="Coils"/>
    </source>
</evidence>
<feature type="compositionally biased region" description="Basic and acidic residues" evidence="5">
    <location>
        <begin position="1"/>
        <end position="12"/>
    </location>
</feature>
<feature type="region of interest" description="Disordered" evidence="5">
    <location>
        <begin position="184"/>
        <end position="216"/>
    </location>
</feature>
<feature type="compositionally biased region" description="Low complexity" evidence="5">
    <location>
        <begin position="1718"/>
        <end position="1728"/>
    </location>
</feature>
<feature type="coiled-coil region" evidence="4">
    <location>
        <begin position="514"/>
        <end position="570"/>
    </location>
</feature>
<dbReference type="GO" id="GO:0006406">
    <property type="term" value="P:mRNA export from nucleus"/>
    <property type="evidence" value="ECO:0007669"/>
    <property type="project" value="TreeGrafter"/>
</dbReference>
<feature type="coiled-coil region" evidence="4">
    <location>
        <begin position="367"/>
        <end position="464"/>
    </location>
</feature>
<feature type="coiled-coil region" evidence="4">
    <location>
        <begin position="297"/>
        <end position="335"/>
    </location>
</feature>
<dbReference type="PANTHER" id="PTHR18898">
    <property type="entry name" value="NUCLEOPROTEIN TPR-RELATED"/>
    <property type="match status" value="1"/>
</dbReference>
<sequence>MDQHEARSHALEEELSEANARAEAAELNAELAGQRMEERYRALAEERASQAAAKKKLELELETACKEIAEAKQAGVKHQMELMERDKAMQQHTSEMQNVGQQLRALDRKCGHQYSEIVDLQTQLHAAQDRRLDLMSKHAQLETQVFEAKSREARATAAQAQAEHEVADMKAHVQRLIDQLDSHRESLQAEKASSSSQMADLSQKLRESQEELHSTKELHASLRGRVDHYAKKIEDLEFLVKEEKESSALTQETLQGQLDQEQKMAAMHKRIAGENSRKVAELGGIVQQFREHLQASAGKYKDALSKEQGEREELNRQLEQERANKQRILAEFQSGNGSSLPVLTNDPSTANGAHEDRVTGPDGGFSITELVKKNADLRDKLRVERSKNAQLDLDMEQASNILDSRSALLEQQRIEREEAQENFACQMVQLKEAIDEKRELQQRMALLRREAKNAEKAARTREQQLQDVGHQLQAVLDENQHLRHNRPIRAPPAAPATMDSSDVINHRLLLFKDIKELQANNIALLSAVRQLSDEQDRTREEVRAEVQAEKEAHLEELRAALNNMRQLRESEGALIPTLVRQRDTYRDLIVHADDPQSLLASARQLGLLPEAAYAARTDTPPEAPQVPNISERMRQEASELEQVRRDARENEGLMQKEVSEAKADAYRASAEAARSRAQAEFESHRCVQLEEQMTEREQHLSTVIKQNSRQQELLASGQIKQSEAAAAAEAARSRAEVLQEQLRMAEAELHQLRLSSTRDAASLEEANRQRLDATAKLKASEIMKQERELEVAKQQKRSADQCTTLQKEVDELHTQVTAARYSNKSAQDTLEAACADAQSRLKDLEQECKQARDARSSAEQRAAAADARVDMLSKAVQKAESRATLLEQRAQTISSGQAGEASHAADDRHMSGSEMLQQLRYRVKQLEEQLATAQESVAGATSTSKQFQSIAESNEAAMAKLQAQHSEFRQTAEAQQESYQASLKDLQTQLQSSENQQNAAREAQREADHSSQQLVNQAMTDMAHHRDNAVNLAKDKQQLAANNDNLRKQINVLRHQLQEAQGNFEREVIEHSNSIKRLNTLKGDHNKLEAAKQGRDTELAEASSAKARAEQQLQETLAQKQAEASKLQDQMRDLKAQNHRLHEELERAAGQSVTAASDAAGDDRLGVINYLREQVEVADARLALTDAELKRWQQQTAVAERNVRQLQAQLDVLRQQSSQTPQLASQQEALVQAQNQIRLLSDANNNLRSTAGEHEEQLARVRSQLGVAQAALKPLDQRVRELEAAEGSHQAELERAYADTKRWHERVTQLTTRHKSVDKEEHDRVGKLLQDARADLATAKTEAEQAAQAQLETITGLQSQLEQAQKTISQVRAETAASGDARLRQDKAQFKKNMSEALKQKQQMKQQLDNSNTQITQLQQQLDNSNTQITQLQQKLQDGIREVEEHKQAAAASSQTLETFKTVLKSATSKIQELKLKNDILLTSERELKGKLEAACQTHPDLDDKPESAQAQEQPRPAAAALADQEAAAAVPLLPVASSAQEQDQVQPPRSEAEADGTQSSEAPRIPSGSLPDPPLTYGSQPRSSAQPDSKLLEEMRAKALGSAQQVEPTVSPVHADAAAAFLDELASQPELAISQPEDASPAALPASEMIETALEERGAGKRTGDFLEMPDERDAKRSRSQLDVNAPAFLPPVVSLPTPAAGPRSPGEAGQADEAQLDSSIQQQLLQTAEDTLQQSKMEAAVDEFMNAAVDSQLPAAVDTDSQLEEGEDIAMAAGMDENTQEDASKDMMMPVMPSPANAGHINAEDDGLGPLPAVEVEEGDGLPASPVNASNTSAAQSNPAAAEPAEQSTVQQERAQGRKPIVWNPPPRP</sequence>
<feature type="coiled-coil region" evidence="4">
    <location>
        <begin position="728"/>
        <end position="802"/>
    </location>
</feature>
<feature type="domain" description="Nucleoprotein TPR/MLP1-2" evidence="6">
    <location>
        <begin position="1028"/>
        <end position="1147"/>
    </location>
</feature>